<dbReference type="Gene3D" id="3.90.470.20">
    <property type="entry name" value="4'-phosphopantetheinyl transferase domain"/>
    <property type="match status" value="2"/>
</dbReference>
<evidence type="ECO:0000313" key="3">
    <source>
        <dbReference type="EMBL" id="KAA9001929.1"/>
    </source>
</evidence>
<dbReference type="SUPFAM" id="SSF56214">
    <property type="entry name" value="4'-phosphopantetheinyl transferase"/>
    <property type="match status" value="2"/>
</dbReference>
<sequence>MYRVALGRVDALCRETADWLDPQVLAQPLTRQQRAARVLLAKMLDRGVLPALQTDRGGKPRFIDDALPGFNLSHSGDQVLALLSDHGEVGGDVEVIRARPRWRRIADETFSPSCLRWLRRQSEPLPAFWLLWTAHEAALKQQGGSVWQMSALQLVWPDLAPAGAFICCRRAGDIQLALCGAHPFPADLPIETL</sequence>
<dbReference type="GO" id="GO:0000287">
    <property type="term" value="F:magnesium ion binding"/>
    <property type="evidence" value="ECO:0007669"/>
    <property type="project" value="InterPro"/>
</dbReference>
<evidence type="ECO:0000259" key="2">
    <source>
        <dbReference type="Pfam" id="PF01648"/>
    </source>
</evidence>
<dbReference type="InterPro" id="IPR037143">
    <property type="entry name" value="4-PPantetheinyl_Trfase_dom_sf"/>
</dbReference>
<dbReference type="OrthoDB" id="9808281at2"/>
<evidence type="ECO:0000313" key="4">
    <source>
        <dbReference type="Proteomes" id="UP000335415"/>
    </source>
</evidence>
<dbReference type="Pfam" id="PF01648">
    <property type="entry name" value="ACPS"/>
    <property type="match status" value="1"/>
</dbReference>
<dbReference type="AlphaFoldDB" id="A0A5J5G4G1"/>
<feature type="domain" description="4'-phosphopantetheinyl transferase" evidence="2">
    <location>
        <begin position="89"/>
        <end position="159"/>
    </location>
</feature>
<name>A0A5J5G4G1_9GAMM</name>
<protein>
    <submittedName>
        <fullName evidence="3">4'-phosphopantetheinyl transferase superfamily protein</fullName>
    </submittedName>
</protein>
<organism evidence="3 4">
    <name type="scientific">Affinibrenneria salicis</name>
    <dbReference type="NCBI Taxonomy" id="2590031"/>
    <lineage>
        <taxon>Bacteria</taxon>
        <taxon>Pseudomonadati</taxon>
        <taxon>Pseudomonadota</taxon>
        <taxon>Gammaproteobacteria</taxon>
        <taxon>Enterobacterales</taxon>
        <taxon>Pectobacteriaceae</taxon>
        <taxon>Affinibrenneria</taxon>
    </lineage>
</organism>
<reference evidence="3 4" key="1">
    <citation type="submission" date="2019-09" db="EMBL/GenBank/DDBJ databases">
        <authorList>
            <person name="Li Y."/>
        </authorList>
    </citation>
    <scope>NUCLEOTIDE SEQUENCE [LARGE SCALE GENOMIC DNA]</scope>
    <source>
        <strain evidence="3 4">L3-3HA</strain>
    </source>
</reference>
<keyword evidence="1 3" id="KW-0808">Transferase</keyword>
<dbReference type="InterPro" id="IPR008278">
    <property type="entry name" value="4-PPantetheinyl_Trfase_dom"/>
</dbReference>
<accession>A0A5J5G4G1</accession>
<dbReference type="RefSeq" id="WP_150434166.1">
    <property type="nucleotide sequence ID" value="NZ_VYKJ01000002.1"/>
</dbReference>
<dbReference type="Proteomes" id="UP000335415">
    <property type="component" value="Unassembled WGS sequence"/>
</dbReference>
<gene>
    <name evidence="3" type="ORF">FJU30_06520</name>
</gene>
<dbReference type="GO" id="GO:0008897">
    <property type="term" value="F:holo-[acyl-carrier-protein] synthase activity"/>
    <property type="evidence" value="ECO:0007669"/>
    <property type="project" value="InterPro"/>
</dbReference>
<evidence type="ECO:0000256" key="1">
    <source>
        <dbReference type="ARBA" id="ARBA00022679"/>
    </source>
</evidence>
<comment type="caution">
    <text evidence="3">The sequence shown here is derived from an EMBL/GenBank/DDBJ whole genome shotgun (WGS) entry which is preliminary data.</text>
</comment>
<dbReference type="EMBL" id="VYKJ01000002">
    <property type="protein sequence ID" value="KAA9001929.1"/>
    <property type="molecule type" value="Genomic_DNA"/>
</dbReference>
<proteinExistence type="predicted"/>
<keyword evidence="4" id="KW-1185">Reference proteome</keyword>